<name>A0A4Q7MMQ5_9BURK</name>
<protein>
    <submittedName>
        <fullName evidence="5">MarR family transcriptional regulator for hemolysin</fullName>
    </submittedName>
</protein>
<dbReference type="PANTHER" id="PTHR33164:SF64">
    <property type="entry name" value="TRANSCRIPTIONAL REGULATOR SLYA"/>
    <property type="match status" value="1"/>
</dbReference>
<accession>A0A4Q7MMQ5</accession>
<dbReference type="EMBL" id="SGWZ01000003">
    <property type="protein sequence ID" value="RZS69735.1"/>
    <property type="molecule type" value="Genomic_DNA"/>
</dbReference>
<dbReference type="InterPro" id="IPR036388">
    <property type="entry name" value="WH-like_DNA-bd_sf"/>
</dbReference>
<dbReference type="Proteomes" id="UP000292039">
    <property type="component" value="Unassembled WGS sequence"/>
</dbReference>
<evidence type="ECO:0000256" key="3">
    <source>
        <dbReference type="ARBA" id="ARBA00023163"/>
    </source>
</evidence>
<dbReference type="SMART" id="SM00347">
    <property type="entry name" value="HTH_MARR"/>
    <property type="match status" value="1"/>
</dbReference>
<dbReference type="SUPFAM" id="SSF46785">
    <property type="entry name" value="Winged helix' DNA-binding domain"/>
    <property type="match status" value="1"/>
</dbReference>
<evidence type="ECO:0000259" key="4">
    <source>
        <dbReference type="PROSITE" id="PS50995"/>
    </source>
</evidence>
<gene>
    <name evidence="5" type="ORF">EV679_2342</name>
</gene>
<dbReference type="PROSITE" id="PS01117">
    <property type="entry name" value="HTH_MARR_1"/>
    <property type="match status" value="1"/>
</dbReference>
<dbReference type="PRINTS" id="PR00598">
    <property type="entry name" value="HTHMARR"/>
</dbReference>
<dbReference type="InterPro" id="IPR036390">
    <property type="entry name" value="WH_DNA-bd_sf"/>
</dbReference>
<evidence type="ECO:0000256" key="1">
    <source>
        <dbReference type="ARBA" id="ARBA00023015"/>
    </source>
</evidence>
<keyword evidence="1" id="KW-0805">Transcription regulation</keyword>
<proteinExistence type="predicted"/>
<evidence type="ECO:0000313" key="5">
    <source>
        <dbReference type="EMBL" id="RZS69735.1"/>
    </source>
</evidence>
<dbReference type="InterPro" id="IPR039422">
    <property type="entry name" value="MarR/SlyA-like"/>
</dbReference>
<dbReference type="GO" id="GO:0003700">
    <property type="term" value="F:DNA-binding transcription factor activity"/>
    <property type="evidence" value="ECO:0007669"/>
    <property type="project" value="InterPro"/>
</dbReference>
<dbReference type="Gene3D" id="1.10.10.10">
    <property type="entry name" value="Winged helix-like DNA-binding domain superfamily/Winged helix DNA-binding domain"/>
    <property type="match status" value="1"/>
</dbReference>
<evidence type="ECO:0000313" key="6">
    <source>
        <dbReference type="Proteomes" id="UP000292039"/>
    </source>
</evidence>
<dbReference type="PROSITE" id="PS50995">
    <property type="entry name" value="HTH_MARR_2"/>
    <property type="match status" value="1"/>
</dbReference>
<evidence type="ECO:0000256" key="2">
    <source>
        <dbReference type="ARBA" id="ARBA00023125"/>
    </source>
</evidence>
<dbReference type="Pfam" id="PF12802">
    <property type="entry name" value="MarR_2"/>
    <property type="match status" value="1"/>
</dbReference>
<reference evidence="5 6" key="1">
    <citation type="submission" date="2019-02" db="EMBL/GenBank/DDBJ databases">
        <title>Genomic Encyclopedia of Type Strains, Phase IV (KMG-IV): sequencing the most valuable type-strain genomes for metagenomic binning, comparative biology and taxonomic classification.</title>
        <authorList>
            <person name="Goeker M."/>
        </authorList>
    </citation>
    <scope>NUCLEOTIDE SEQUENCE [LARGE SCALE GENOMIC DNA]</scope>
    <source>
        <strain evidence="5 6">DSM 16618</strain>
    </source>
</reference>
<dbReference type="GO" id="GO:0006950">
    <property type="term" value="P:response to stress"/>
    <property type="evidence" value="ECO:0007669"/>
    <property type="project" value="TreeGrafter"/>
</dbReference>
<comment type="caution">
    <text evidence="5">The sequence shown here is derived from an EMBL/GenBank/DDBJ whole genome shotgun (WGS) entry which is preliminary data.</text>
</comment>
<dbReference type="PANTHER" id="PTHR33164">
    <property type="entry name" value="TRANSCRIPTIONAL REGULATOR, MARR FAMILY"/>
    <property type="match status" value="1"/>
</dbReference>
<dbReference type="InterPro" id="IPR023187">
    <property type="entry name" value="Tscrpt_reg_MarR-type_CS"/>
</dbReference>
<dbReference type="RefSeq" id="WP_130487293.1">
    <property type="nucleotide sequence ID" value="NZ_CBCSEB010000021.1"/>
</dbReference>
<keyword evidence="2" id="KW-0238">DNA-binding</keyword>
<organism evidence="5 6">
    <name type="scientific">Kerstersia gyiorum</name>
    <dbReference type="NCBI Taxonomy" id="206506"/>
    <lineage>
        <taxon>Bacteria</taxon>
        <taxon>Pseudomonadati</taxon>
        <taxon>Pseudomonadota</taxon>
        <taxon>Betaproteobacteria</taxon>
        <taxon>Burkholderiales</taxon>
        <taxon>Alcaligenaceae</taxon>
        <taxon>Kerstersia</taxon>
    </lineage>
</organism>
<dbReference type="GO" id="GO:0003677">
    <property type="term" value="F:DNA binding"/>
    <property type="evidence" value="ECO:0007669"/>
    <property type="project" value="UniProtKB-KW"/>
</dbReference>
<sequence length="164" mass="17702">MKTHPDSLSGAQDSPHVNANTTFPSLVSCVARQWRRALDAELQPLGLTEATWRALLHASRAAAPLHQKDLARTMGLDSSSVVRLLVTLERDGHIVRVEDADDKRAKRILLTESGRALSLRVESIAGEVRARLLGGLPEGELALAMTVLRQVSATLAANNSDPQS</sequence>
<dbReference type="AlphaFoldDB" id="A0A4Q7MMQ5"/>
<feature type="domain" description="HTH marR-type" evidence="4">
    <location>
        <begin position="20"/>
        <end position="153"/>
    </location>
</feature>
<dbReference type="InterPro" id="IPR000835">
    <property type="entry name" value="HTH_MarR-typ"/>
</dbReference>
<keyword evidence="3" id="KW-0804">Transcription</keyword>
<dbReference type="PROSITE" id="PS51257">
    <property type="entry name" value="PROKAR_LIPOPROTEIN"/>
    <property type="match status" value="1"/>
</dbReference>